<dbReference type="InterPro" id="IPR010998">
    <property type="entry name" value="Integrase_recombinase_N"/>
</dbReference>
<dbReference type="GO" id="GO:0015074">
    <property type="term" value="P:DNA integration"/>
    <property type="evidence" value="ECO:0007669"/>
    <property type="project" value="InterPro"/>
</dbReference>
<evidence type="ECO:0000259" key="5">
    <source>
        <dbReference type="PROSITE" id="PS51900"/>
    </source>
</evidence>
<dbReference type="InterPro" id="IPR044068">
    <property type="entry name" value="CB"/>
</dbReference>
<dbReference type="PROSITE" id="PS51900">
    <property type="entry name" value="CB"/>
    <property type="match status" value="1"/>
</dbReference>
<organism evidence="6 7">
    <name type="scientific">candidate division MSBL1 archaeon SCGC-AAA259I14</name>
    <dbReference type="NCBI Taxonomy" id="1698268"/>
    <lineage>
        <taxon>Archaea</taxon>
        <taxon>Methanobacteriati</taxon>
        <taxon>Methanobacteriota</taxon>
        <taxon>candidate division MSBL1</taxon>
    </lineage>
</organism>
<feature type="compositionally biased region" description="Polar residues" evidence="3">
    <location>
        <begin position="52"/>
        <end position="68"/>
    </location>
</feature>
<dbReference type="AlphaFoldDB" id="A0A133UQJ0"/>
<dbReference type="Pfam" id="PF13495">
    <property type="entry name" value="Phage_int_SAM_4"/>
    <property type="match status" value="1"/>
</dbReference>
<keyword evidence="7" id="KW-1185">Reference proteome</keyword>
<keyword evidence="4" id="KW-0472">Membrane</keyword>
<evidence type="ECO:0000313" key="7">
    <source>
        <dbReference type="Proteomes" id="UP000070414"/>
    </source>
</evidence>
<gene>
    <name evidence="6" type="ORF">AKJ38_03145</name>
</gene>
<dbReference type="InterPro" id="IPR004107">
    <property type="entry name" value="Integrase_SAM-like_N"/>
</dbReference>
<evidence type="ECO:0000256" key="4">
    <source>
        <dbReference type="SAM" id="Phobius"/>
    </source>
</evidence>
<comment type="caution">
    <text evidence="6">The sequence shown here is derived from an EMBL/GenBank/DDBJ whole genome shotgun (WGS) entry which is preliminary data.</text>
</comment>
<keyword evidence="1 2" id="KW-0238">DNA-binding</keyword>
<dbReference type="Proteomes" id="UP000070414">
    <property type="component" value="Unassembled WGS sequence"/>
</dbReference>
<evidence type="ECO:0000313" key="6">
    <source>
        <dbReference type="EMBL" id="KXA96522.1"/>
    </source>
</evidence>
<name>A0A133UQJ0_9EURY</name>
<feature type="region of interest" description="Disordered" evidence="3">
    <location>
        <begin position="52"/>
        <end position="73"/>
    </location>
</feature>
<reference evidence="6 7" key="1">
    <citation type="journal article" date="2016" name="Sci. Rep.">
        <title>Metabolic traits of an uncultured archaeal lineage -MSBL1- from brine pools of the Red Sea.</title>
        <authorList>
            <person name="Mwirichia R."/>
            <person name="Alam I."/>
            <person name="Rashid M."/>
            <person name="Vinu M."/>
            <person name="Ba-Alawi W."/>
            <person name="Anthony Kamau A."/>
            <person name="Kamanda Ngugi D."/>
            <person name="Goker M."/>
            <person name="Klenk H.P."/>
            <person name="Bajic V."/>
            <person name="Stingl U."/>
        </authorList>
    </citation>
    <scope>NUCLEOTIDE SEQUENCE [LARGE SCALE GENOMIC DNA]</scope>
    <source>
        <strain evidence="6">SCGC-AAA259I14</strain>
    </source>
</reference>
<proteinExistence type="predicted"/>
<dbReference type="GO" id="GO:0003677">
    <property type="term" value="F:DNA binding"/>
    <property type="evidence" value="ECO:0007669"/>
    <property type="project" value="UniProtKB-UniRule"/>
</dbReference>
<keyword evidence="4" id="KW-0812">Transmembrane</keyword>
<feature type="transmembrane region" description="Helical" evidence="4">
    <location>
        <begin position="198"/>
        <end position="216"/>
    </location>
</feature>
<evidence type="ECO:0000256" key="3">
    <source>
        <dbReference type="SAM" id="MobiDB-lite"/>
    </source>
</evidence>
<protein>
    <recommendedName>
        <fullName evidence="5">Core-binding (CB) domain-containing protein</fullName>
    </recommendedName>
</protein>
<dbReference type="SUPFAM" id="SSF47823">
    <property type="entry name" value="lambda integrase-like, N-terminal domain"/>
    <property type="match status" value="1"/>
</dbReference>
<accession>A0A133UQJ0</accession>
<feature type="domain" description="Core-binding (CB)" evidence="5">
    <location>
        <begin position="77"/>
        <end position="157"/>
    </location>
</feature>
<dbReference type="Gene3D" id="1.10.150.130">
    <property type="match status" value="1"/>
</dbReference>
<dbReference type="EMBL" id="LHXS01000059">
    <property type="protein sequence ID" value="KXA96522.1"/>
    <property type="molecule type" value="Genomic_DNA"/>
</dbReference>
<evidence type="ECO:0000256" key="1">
    <source>
        <dbReference type="ARBA" id="ARBA00023125"/>
    </source>
</evidence>
<sequence length="217" mass="25354">MDNVGTPILMPVDLVGEAQDMGFDVAKSCKVDLQRRINIVKDNSPTFRMDHSSNSNLNWAQNSSSSYRNGKRTTIEKDPSELIADFEDFCEVDLDLADATVYKHKLNIRNFLEWNDSLEDLSKQEVRNYLKERKENEAKATYSNRIKTLRRFFRDFLDEPQLIEGFKLTTPSQNNCNIPDKKDLQEFYKHISNEKYRAIFLFFALPLFSGTLIFWLS</sequence>
<keyword evidence="4" id="KW-1133">Transmembrane helix</keyword>
<evidence type="ECO:0000256" key="2">
    <source>
        <dbReference type="PROSITE-ProRule" id="PRU01248"/>
    </source>
</evidence>